<dbReference type="Pfam" id="PF13620">
    <property type="entry name" value="CarboxypepD_reg"/>
    <property type="match status" value="1"/>
</dbReference>
<dbReference type="InterPro" id="IPR036852">
    <property type="entry name" value="Peptidase_S8/S53_dom_sf"/>
</dbReference>
<dbReference type="PANTHER" id="PTHR43806:SF11">
    <property type="entry name" value="CEREVISIN-RELATED"/>
    <property type="match status" value="1"/>
</dbReference>
<dbReference type="PRINTS" id="PR00723">
    <property type="entry name" value="SUBTILISIN"/>
</dbReference>
<dbReference type="Pfam" id="PF04122">
    <property type="entry name" value="CW_binding_2"/>
    <property type="match status" value="3"/>
</dbReference>
<dbReference type="NCBIfam" id="NF038128">
    <property type="entry name" value="choice_anch_J"/>
    <property type="match status" value="1"/>
</dbReference>
<dbReference type="InterPro" id="IPR007253">
    <property type="entry name" value="Cell_wall-bd_2"/>
</dbReference>
<evidence type="ECO:0000256" key="4">
    <source>
        <dbReference type="ARBA" id="ARBA00022825"/>
    </source>
</evidence>
<reference evidence="8 9" key="1">
    <citation type="submission" date="2016-03" db="EMBL/GenBank/DDBJ databases">
        <title>Shallow-sea hydrothermal system.</title>
        <authorList>
            <person name="Tang K."/>
        </authorList>
    </citation>
    <scope>NUCLEOTIDE SEQUENCE [LARGE SCALE GENOMIC DNA]</scope>
    <source>
        <strain evidence="8 9">JLT9</strain>
    </source>
</reference>
<evidence type="ECO:0000256" key="6">
    <source>
        <dbReference type="SAM" id="MobiDB-lite"/>
    </source>
</evidence>
<dbReference type="PROSITE" id="PS00137">
    <property type="entry name" value="SUBTILASE_HIS"/>
    <property type="match status" value="1"/>
</dbReference>
<dbReference type="GO" id="GO:0004252">
    <property type="term" value="F:serine-type endopeptidase activity"/>
    <property type="evidence" value="ECO:0007669"/>
    <property type="project" value="UniProtKB-UniRule"/>
</dbReference>
<dbReference type="SMART" id="SM00612">
    <property type="entry name" value="Kelch"/>
    <property type="match status" value="5"/>
</dbReference>
<evidence type="ECO:0000256" key="2">
    <source>
        <dbReference type="ARBA" id="ARBA00022670"/>
    </source>
</evidence>
<dbReference type="Pfam" id="PF01344">
    <property type="entry name" value="Kelch_1"/>
    <property type="match status" value="2"/>
</dbReference>
<evidence type="ECO:0000256" key="1">
    <source>
        <dbReference type="ARBA" id="ARBA00011073"/>
    </source>
</evidence>
<dbReference type="Proteomes" id="UP000092482">
    <property type="component" value="Chromosome"/>
</dbReference>
<dbReference type="Pfam" id="PF00082">
    <property type="entry name" value="Peptidase_S8"/>
    <property type="match status" value="1"/>
</dbReference>
<dbReference type="STRING" id="1758689.SGUI_1482"/>
<evidence type="ECO:0000256" key="3">
    <source>
        <dbReference type="ARBA" id="ARBA00022801"/>
    </source>
</evidence>
<feature type="active site" description="Charge relay system" evidence="5">
    <location>
        <position position="181"/>
    </location>
</feature>
<dbReference type="SUPFAM" id="SSF52743">
    <property type="entry name" value="Subtilisin-like"/>
    <property type="match status" value="1"/>
</dbReference>
<feature type="compositionally biased region" description="Basic and acidic residues" evidence="6">
    <location>
        <begin position="796"/>
        <end position="806"/>
    </location>
</feature>
<keyword evidence="4 5" id="KW-0720">Serine protease</keyword>
<dbReference type="PROSITE" id="PS51892">
    <property type="entry name" value="SUBTILASE"/>
    <property type="match status" value="1"/>
</dbReference>
<keyword evidence="9" id="KW-1185">Reference proteome</keyword>
<name>A0A1B1NBS1_9MICO</name>
<dbReference type="InterPro" id="IPR013784">
    <property type="entry name" value="Carb-bd-like_fold"/>
</dbReference>
<organism evidence="8 9">
    <name type="scientific">Serinicoccus hydrothermalis</name>
    <dbReference type="NCBI Taxonomy" id="1758689"/>
    <lineage>
        <taxon>Bacteria</taxon>
        <taxon>Bacillati</taxon>
        <taxon>Actinomycetota</taxon>
        <taxon>Actinomycetes</taxon>
        <taxon>Micrococcales</taxon>
        <taxon>Ornithinimicrobiaceae</taxon>
        <taxon>Serinicoccus</taxon>
    </lineage>
</organism>
<dbReference type="InterPro" id="IPR006652">
    <property type="entry name" value="Kelch_1"/>
</dbReference>
<dbReference type="PANTHER" id="PTHR43806">
    <property type="entry name" value="PEPTIDASE S8"/>
    <property type="match status" value="1"/>
</dbReference>
<sequence>MRLGERADLSPFQDVRDWDARGQGVYDALTSTAQASQQDVLRRLDEAGATYESHWITNAVHVTGGSQDLALELAGEREVEGIYPTVSYELPEVEPAPADLPAPAAVEWGVADINADDVWAEYGVTGEGIVVGSIDTGAQFDHPALVGAYRGNNGDGTFDHDYNWFDAAGVSPDEPVDLEGHGSHVTGTMVGDDGGDNQIGVAPGARWISANGCCPTDEALISSGEWMLAPTRTDGSDPDPAMRPHVINNSWGTTSPSDDPFMEDVSLAWAAAGQFGVWANGNIGPGCESSGSPGSRIINYSVGNYDAAHEINPTSSRGAGQDGETKPNISAPGTAVRSSVPGNGYASYSGTSMASPHVAGAIALLWASSPQLVGDVEATVGLLDGTATDNPDDQCGGTDEDNNVFGEGRLDALALLDAAPRGPVGVVEGTVTDAATGEPLAGVDVEVAGPVERMLSTDGEGAYRALVSAGDYTLTASRFGWLEQSADVTVSEDGTATQDFALEAAQRATVSGTVTDGSGAGFPLYAQVSVAGQSLATFTDPLDGGYALEVPVGEQVRLEAVVQYPGYQVLEEEVLVEADTVVDLSPTVLPDSCTAPGYTATDSVVLAESFDAGVLPDGWEIEDNLDNGQVWAVDEDGAGIGNLTGGEGAFAYVNSDAYGPDGQQDTSLVSPVMDFSALDNPSVSFAQAYIPLGDIADLDVSTDGGESWTTVSTWTTPQEDVEVRVPLPMAQGEVDVRLRWHYHEAVWAYFWQVDDIVVGSRSCDPTGDGGYVVGSVSASADGSAVSGAAVTSLDVPEDRGTSRDTPADEGQDDGFYWLFSSVSGAHPFEATARGYGAATQDVDVEQGGAVRADFVLDGGLLELDPGLIRTEVELGADSETVDLTVTNSGTGPADVTLEEVRGDATLLRADGRRVAATGEDAAAGAPTRTVDVEPRVGAYLTADDAPEREATMQPHEEPWTELTPVPATIVDNRVVEVDGAWHSFGGFDGIEPTTAHYRYDPAAMEWVEGAELPEPLMAPTAGTVDGQIVAAGGWDSNGSARAETYVYAPQDDAWTQVSDAPVSVAWAGQATLDGLLYSVGGCTTGDCDPTSAVTAAYDPATDTWTTLADYPRTVAFPSCAGVDGRVVCAGGVGDGGTSTTEAYAYDPAADSWTQVADAPSDAWGAAYAGANDQLIVTGGLLDGAISNEAVAYDPAADAWSDLPNPNEPSFRGAGACGFVRIGGEGDAGFSDVVELLPGYDLCGDGPVDVPWLSLSETELSLAPGESATVQVTTTGDVAQPGLYTAGVSAEGGMPGTAPTSEVEMTVLPPATWGKLTGLVAGDDCAGTTDPLAGATVDASPTRGEGPRWRWVTDDEGRYARWIDTRVGELELIASAVEHLPESALVDPVRGQVVEEDFVLLHEDCDTDPGPIHPEVVRVAGEHRYGTAVELSQAYEPGIATVLLATGADYPDALAGAAWAGSAEVPVLLTKPDQLPAVTAAELERLNPGELVVLGGDGAVQDDVVEEAAEAAEAPVRRLAGRDRYATAALVAAELGSSGTAYVATGRDYPDALAGAARAGAVDAPVLLVRPDSVPSSTRQALRDLGVEQIVLLGGTGVVEDGVETALEEFGEVDRISGGDRYGTAALLAEDYPTAGDVYVASGQDWPDALAGAAAAGAQDAPLLLVRQDSVPSATWTALERLEPGLISVLGGETAVAETVLEELRTLE</sequence>
<dbReference type="Gene3D" id="2.120.10.80">
    <property type="entry name" value="Kelch-type beta propeller"/>
    <property type="match status" value="1"/>
</dbReference>
<protein>
    <submittedName>
        <fullName evidence="8">Copper binding protein, plastocyanin/azurin family</fullName>
    </submittedName>
</protein>
<proteinExistence type="inferred from homology"/>
<keyword evidence="3 5" id="KW-0378">Hydrolase</keyword>
<feature type="active site" description="Charge relay system" evidence="5">
    <location>
        <position position="135"/>
    </location>
</feature>
<dbReference type="InterPro" id="IPR015500">
    <property type="entry name" value="Peptidase_S8_subtilisin-rel"/>
</dbReference>
<dbReference type="KEGG" id="serj:SGUI_1482"/>
<keyword evidence="2 5" id="KW-0645">Protease</keyword>
<dbReference type="InterPro" id="IPR023828">
    <property type="entry name" value="Peptidase_S8_Ser-AS"/>
</dbReference>
<evidence type="ECO:0000256" key="5">
    <source>
        <dbReference type="PROSITE-ProRule" id="PRU01240"/>
    </source>
</evidence>
<dbReference type="InterPro" id="IPR000209">
    <property type="entry name" value="Peptidase_S8/S53_dom"/>
</dbReference>
<dbReference type="SUPFAM" id="SSF117281">
    <property type="entry name" value="Kelch motif"/>
    <property type="match status" value="1"/>
</dbReference>
<evidence type="ECO:0000313" key="8">
    <source>
        <dbReference type="EMBL" id="ANS78878.1"/>
    </source>
</evidence>
<gene>
    <name evidence="8" type="ORF">SGUI_1482</name>
</gene>
<dbReference type="InterPro" id="IPR050131">
    <property type="entry name" value="Peptidase_S8_subtilisin-like"/>
</dbReference>
<dbReference type="SUPFAM" id="SSF49452">
    <property type="entry name" value="Starch-binding domain-like"/>
    <property type="match status" value="3"/>
</dbReference>
<dbReference type="GO" id="GO:0030246">
    <property type="term" value="F:carbohydrate binding"/>
    <property type="evidence" value="ECO:0007669"/>
    <property type="project" value="InterPro"/>
</dbReference>
<dbReference type="InterPro" id="IPR022398">
    <property type="entry name" value="Peptidase_S8_His-AS"/>
</dbReference>
<accession>A0A1B1NBS1</accession>
<dbReference type="Gene3D" id="2.60.40.1120">
    <property type="entry name" value="Carboxypeptidase-like, regulatory domain"/>
    <property type="match status" value="2"/>
</dbReference>
<feature type="active site" description="Charge relay system" evidence="5">
    <location>
        <position position="352"/>
    </location>
</feature>
<dbReference type="GO" id="GO:0006508">
    <property type="term" value="P:proteolysis"/>
    <property type="evidence" value="ECO:0007669"/>
    <property type="project" value="UniProtKB-KW"/>
</dbReference>
<evidence type="ECO:0000259" key="7">
    <source>
        <dbReference type="Pfam" id="PF00082"/>
    </source>
</evidence>
<dbReference type="Gene3D" id="2.60.120.200">
    <property type="match status" value="1"/>
</dbReference>
<dbReference type="Gene3D" id="3.40.50.200">
    <property type="entry name" value="Peptidase S8/S53 domain"/>
    <property type="match status" value="1"/>
</dbReference>
<feature type="region of interest" description="Disordered" evidence="6">
    <location>
        <begin position="309"/>
        <end position="337"/>
    </location>
</feature>
<dbReference type="PATRIC" id="fig|1758689.4.peg.1526"/>
<evidence type="ECO:0000313" key="9">
    <source>
        <dbReference type="Proteomes" id="UP000092482"/>
    </source>
</evidence>
<feature type="region of interest" description="Disordered" evidence="6">
    <location>
        <begin position="788"/>
        <end position="810"/>
    </location>
</feature>
<feature type="domain" description="Peptidase S8/S53" evidence="7">
    <location>
        <begin position="126"/>
        <end position="397"/>
    </location>
</feature>
<dbReference type="InterPro" id="IPR015915">
    <property type="entry name" value="Kelch-typ_b-propeller"/>
</dbReference>
<comment type="similarity">
    <text evidence="1 5">Belongs to the peptidase S8 family.</text>
</comment>
<dbReference type="PROSITE" id="PS00138">
    <property type="entry name" value="SUBTILASE_SER"/>
    <property type="match status" value="1"/>
</dbReference>
<dbReference type="RefSeq" id="WP_066638290.1">
    <property type="nucleotide sequence ID" value="NZ_CP014989.1"/>
</dbReference>
<dbReference type="EMBL" id="CP014989">
    <property type="protein sequence ID" value="ANS78878.1"/>
    <property type="molecule type" value="Genomic_DNA"/>
</dbReference>